<comment type="similarity">
    <text evidence="1">Belongs to the NECAP family.</text>
</comment>
<dbReference type="EnsemblMetazoa" id="XM_778438">
    <property type="protein sequence ID" value="XP_783531"/>
    <property type="gene ID" value="LOC578254"/>
</dbReference>
<dbReference type="GeneID" id="578254"/>
<dbReference type="GO" id="GO:0016192">
    <property type="term" value="P:vesicle-mediated transport"/>
    <property type="evidence" value="ECO:0000318"/>
    <property type="project" value="GO_Central"/>
</dbReference>
<evidence type="ECO:0000256" key="1">
    <source>
        <dbReference type="ARBA" id="ARBA00007736"/>
    </source>
</evidence>
<evidence type="ECO:0000256" key="4">
    <source>
        <dbReference type="ARBA" id="ARBA00022927"/>
    </source>
</evidence>
<feature type="domain" description="NECAP PHear" evidence="6">
    <location>
        <begin position="7"/>
        <end position="161"/>
    </location>
</feature>
<protein>
    <recommendedName>
        <fullName evidence="6">NECAP PHear domain-containing protein</fullName>
    </recommendedName>
</protein>
<evidence type="ECO:0000256" key="3">
    <source>
        <dbReference type="ARBA" id="ARBA00022583"/>
    </source>
</evidence>
<dbReference type="OMA" id="NEGHRAQ"/>
<dbReference type="PANTHER" id="PTHR12847:SF9">
    <property type="entry name" value="NECAP-LIKE PROTEIN CG9132"/>
    <property type="match status" value="1"/>
</dbReference>
<keyword evidence="2" id="KW-0813">Transport</keyword>
<evidence type="ECO:0000259" key="6">
    <source>
        <dbReference type="Pfam" id="PF07933"/>
    </source>
</evidence>
<dbReference type="GO" id="GO:0006897">
    <property type="term" value="P:endocytosis"/>
    <property type="evidence" value="ECO:0007669"/>
    <property type="project" value="UniProtKB-KW"/>
</dbReference>
<feature type="region of interest" description="Disordered" evidence="5">
    <location>
        <begin position="159"/>
        <end position="276"/>
    </location>
</feature>
<dbReference type="AlphaFoldDB" id="A0A7M7TGA8"/>
<dbReference type="Pfam" id="PF07933">
    <property type="entry name" value="DUF1681"/>
    <property type="match status" value="1"/>
</dbReference>
<proteinExistence type="inferred from homology"/>
<name>A0A7M7TGA8_STRPU</name>
<feature type="compositionally biased region" description="Low complexity" evidence="5">
    <location>
        <begin position="192"/>
        <end position="229"/>
    </location>
</feature>
<keyword evidence="3" id="KW-0254">Endocytosis</keyword>
<dbReference type="FunFam" id="2.30.29.30:FF:000064">
    <property type="entry name" value="Adaptin ear-binding coat-associated protein 1"/>
    <property type="match status" value="1"/>
</dbReference>
<reference evidence="8" key="1">
    <citation type="submission" date="2015-02" db="EMBL/GenBank/DDBJ databases">
        <title>Genome sequencing for Strongylocentrotus purpuratus.</title>
        <authorList>
            <person name="Murali S."/>
            <person name="Liu Y."/>
            <person name="Vee V."/>
            <person name="English A."/>
            <person name="Wang M."/>
            <person name="Skinner E."/>
            <person name="Han Y."/>
            <person name="Muzny D.M."/>
            <person name="Worley K.C."/>
            <person name="Gibbs R.A."/>
        </authorList>
    </citation>
    <scope>NUCLEOTIDE SEQUENCE</scope>
</reference>
<evidence type="ECO:0000256" key="5">
    <source>
        <dbReference type="SAM" id="MobiDB-lite"/>
    </source>
</evidence>
<accession>A0A7M7TGA8</accession>
<reference evidence="7" key="2">
    <citation type="submission" date="2021-01" db="UniProtKB">
        <authorList>
            <consortium name="EnsemblMetazoa"/>
        </authorList>
    </citation>
    <scope>IDENTIFICATION</scope>
</reference>
<dbReference type="GO" id="GO:0030125">
    <property type="term" value="C:clathrin vesicle coat"/>
    <property type="evidence" value="ECO:0000318"/>
    <property type="project" value="GO_Central"/>
</dbReference>
<evidence type="ECO:0000313" key="8">
    <source>
        <dbReference type="Proteomes" id="UP000007110"/>
    </source>
</evidence>
<evidence type="ECO:0000256" key="2">
    <source>
        <dbReference type="ARBA" id="ARBA00022448"/>
    </source>
</evidence>
<dbReference type="RefSeq" id="XP_783531.4">
    <property type="nucleotide sequence ID" value="XM_778438.5"/>
</dbReference>
<dbReference type="GO" id="GO:0015031">
    <property type="term" value="P:protein transport"/>
    <property type="evidence" value="ECO:0007669"/>
    <property type="project" value="UniProtKB-KW"/>
</dbReference>
<dbReference type="InterPro" id="IPR012466">
    <property type="entry name" value="NECAP_PHear"/>
</dbReference>
<keyword evidence="4" id="KW-0653">Protein transport</keyword>
<organism evidence="7 8">
    <name type="scientific">Strongylocentrotus purpuratus</name>
    <name type="common">Purple sea urchin</name>
    <dbReference type="NCBI Taxonomy" id="7668"/>
    <lineage>
        <taxon>Eukaryota</taxon>
        <taxon>Metazoa</taxon>
        <taxon>Echinodermata</taxon>
        <taxon>Eleutherozoa</taxon>
        <taxon>Echinozoa</taxon>
        <taxon>Echinoidea</taxon>
        <taxon>Euechinoidea</taxon>
        <taxon>Echinacea</taxon>
        <taxon>Camarodonta</taxon>
        <taxon>Echinidea</taxon>
        <taxon>Strongylocentrotidae</taxon>
        <taxon>Strongylocentrotus</taxon>
    </lineage>
</organism>
<dbReference type="FunCoup" id="A0A7M7TGA8">
    <property type="interactions" value="1286"/>
</dbReference>
<keyword evidence="8" id="KW-1185">Reference proteome</keyword>
<dbReference type="PANTHER" id="PTHR12847">
    <property type="entry name" value="ATP-BINDING CASSETTE ABC TRANSPORTER-RELATED"/>
    <property type="match status" value="1"/>
</dbReference>
<evidence type="ECO:0000313" key="7">
    <source>
        <dbReference type="EnsemblMetazoa" id="XP_783531"/>
    </source>
</evidence>
<dbReference type="Gene3D" id="2.30.29.30">
    <property type="entry name" value="Pleckstrin-homology domain (PH domain)/Phosphotyrosine-binding domain (PTB)"/>
    <property type="match status" value="1"/>
</dbReference>
<dbReference type="InterPro" id="IPR011993">
    <property type="entry name" value="PH-like_dom_sf"/>
</dbReference>
<dbReference type="InParanoid" id="A0A7M7TGA8"/>
<sequence>MANMDDYERVLCVKPEVHVFRIPPRTTNRGYRAADWKLDAPDWIGRLKIITKGPKLWIKLESKAGELFAQAPIETYPGVEVEAVTDSSRYFVIRIQDESGRKAFIGIGFSDRGDSFDFNVTLQDHFKGMKQEQDMADESKNPVPKLDLGFKEGQTITINIGSKSAKSRPKPSGGVGAGTPILLPPPPGAGAGAAIRAPVTAPPSSGVVQPPPAQQQQQQQSVQPNQSQQTNELLGGFGSSFSAPPPAAQPQNTGASEWGDFTSAEKSSSDGGWVQF</sequence>
<dbReference type="OrthoDB" id="10265489at2759"/>
<dbReference type="SUPFAM" id="SSF50729">
    <property type="entry name" value="PH domain-like"/>
    <property type="match status" value="1"/>
</dbReference>
<dbReference type="CDD" id="cd13228">
    <property type="entry name" value="PHear_NECAP"/>
    <property type="match status" value="1"/>
</dbReference>
<dbReference type="Proteomes" id="UP000007110">
    <property type="component" value="Unassembled WGS sequence"/>
</dbReference>
<dbReference type="KEGG" id="spu:578254"/>